<evidence type="ECO:0000256" key="3">
    <source>
        <dbReference type="ARBA" id="ARBA00022692"/>
    </source>
</evidence>
<evidence type="ECO:0000313" key="10">
    <source>
        <dbReference type="Proteomes" id="UP001258017"/>
    </source>
</evidence>
<comment type="subcellular location">
    <subcellularLocation>
        <location evidence="1 8">Mitochondrion inner membrane</location>
        <topology evidence="1 8">Single-pass membrane protein</topology>
    </subcellularLocation>
</comment>
<comment type="caution">
    <text evidence="9">The sequence shown here is derived from an EMBL/GenBank/DDBJ whole genome shotgun (WGS) entry which is preliminary data.</text>
</comment>
<keyword evidence="10" id="KW-1185">Reference proteome</keyword>
<reference evidence="9" key="1">
    <citation type="submission" date="2021-08" db="EMBL/GenBank/DDBJ databases">
        <authorList>
            <person name="Misof B."/>
            <person name="Oliver O."/>
            <person name="Podsiadlowski L."/>
            <person name="Donath A."/>
            <person name="Peters R."/>
            <person name="Mayer C."/>
            <person name="Rust J."/>
            <person name="Gunkel S."/>
            <person name="Lesny P."/>
            <person name="Martin S."/>
            <person name="Oeyen J.P."/>
            <person name="Petersen M."/>
            <person name="Panagiotis P."/>
            <person name="Wilbrandt J."/>
            <person name="Tanja T."/>
        </authorList>
    </citation>
    <scope>NUCLEOTIDE SEQUENCE</scope>
    <source>
        <strain evidence="9">GBR_01_08_01A</strain>
        <tissue evidence="9">Thorax + abdomen</tissue>
    </source>
</reference>
<reference evidence="9" key="2">
    <citation type="journal article" date="2023" name="Commun. Biol.">
        <title>Intrasexual cuticular hydrocarbon dimorphism in a wasp sheds light on hydrocarbon biosynthesis genes in Hymenoptera.</title>
        <authorList>
            <person name="Moris V.C."/>
            <person name="Podsiadlowski L."/>
            <person name="Martin S."/>
            <person name="Oeyen J.P."/>
            <person name="Donath A."/>
            <person name="Petersen M."/>
            <person name="Wilbrandt J."/>
            <person name="Misof B."/>
            <person name="Liedtke D."/>
            <person name="Thamm M."/>
            <person name="Scheiner R."/>
            <person name="Schmitt T."/>
            <person name="Niehuis O."/>
        </authorList>
    </citation>
    <scope>NUCLEOTIDE SEQUENCE</scope>
    <source>
        <strain evidence="9">GBR_01_08_01A</strain>
    </source>
</reference>
<keyword evidence="3" id="KW-0812">Transmembrane</keyword>
<dbReference type="PANTHER" id="PTHR31816">
    <property type="entry name" value="MICOS COMPLEX SUBUNIT MIC13"/>
    <property type="match status" value="1"/>
</dbReference>
<dbReference type="AlphaFoldDB" id="A0AAD9R9U0"/>
<name>A0AAD9R9U0_9HYME</name>
<dbReference type="PANTHER" id="PTHR31816:SF3">
    <property type="entry name" value="MICOS COMPLEX SUBUNIT MIC13"/>
    <property type="match status" value="1"/>
</dbReference>
<comment type="similarity">
    <text evidence="2 8">Belongs to the MICOS complex subunit Mic13 family.</text>
</comment>
<dbReference type="InterPro" id="IPR026769">
    <property type="entry name" value="Mic13"/>
</dbReference>
<dbReference type="GO" id="GO:0042407">
    <property type="term" value="P:cristae formation"/>
    <property type="evidence" value="ECO:0007669"/>
    <property type="project" value="TreeGrafter"/>
</dbReference>
<evidence type="ECO:0000256" key="5">
    <source>
        <dbReference type="ARBA" id="ARBA00022989"/>
    </source>
</evidence>
<evidence type="ECO:0000256" key="8">
    <source>
        <dbReference type="RuleBase" id="RU363009"/>
    </source>
</evidence>
<dbReference type="GO" id="GO:0044284">
    <property type="term" value="C:mitochondrial crista junction"/>
    <property type="evidence" value="ECO:0007669"/>
    <property type="project" value="TreeGrafter"/>
</dbReference>
<keyword evidence="6 8" id="KW-0496">Mitochondrion</keyword>
<keyword evidence="7" id="KW-0472">Membrane</keyword>
<keyword evidence="5" id="KW-1133">Transmembrane helix</keyword>
<accession>A0AAD9R9U0</accession>
<dbReference type="Proteomes" id="UP001258017">
    <property type="component" value="Unassembled WGS sequence"/>
</dbReference>
<evidence type="ECO:0000256" key="1">
    <source>
        <dbReference type="ARBA" id="ARBA00004434"/>
    </source>
</evidence>
<gene>
    <name evidence="9" type="ORF">KPH14_012084</name>
</gene>
<dbReference type="EMBL" id="JAIFRP010004410">
    <property type="protein sequence ID" value="KAK2575694.1"/>
    <property type="molecule type" value="Genomic_DNA"/>
</dbReference>
<evidence type="ECO:0000256" key="4">
    <source>
        <dbReference type="ARBA" id="ARBA00022792"/>
    </source>
</evidence>
<organism evidence="9 10">
    <name type="scientific">Odynerus spinipes</name>
    <dbReference type="NCBI Taxonomy" id="1348599"/>
    <lineage>
        <taxon>Eukaryota</taxon>
        <taxon>Metazoa</taxon>
        <taxon>Ecdysozoa</taxon>
        <taxon>Arthropoda</taxon>
        <taxon>Hexapoda</taxon>
        <taxon>Insecta</taxon>
        <taxon>Pterygota</taxon>
        <taxon>Neoptera</taxon>
        <taxon>Endopterygota</taxon>
        <taxon>Hymenoptera</taxon>
        <taxon>Apocrita</taxon>
        <taxon>Aculeata</taxon>
        <taxon>Vespoidea</taxon>
        <taxon>Vespidae</taxon>
        <taxon>Eumeninae</taxon>
        <taxon>Odynerus</taxon>
    </lineage>
</organism>
<evidence type="ECO:0000256" key="6">
    <source>
        <dbReference type="ARBA" id="ARBA00023128"/>
    </source>
</evidence>
<evidence type="ECO:0000256" key="2">
    <source>
        <dbReference type="ARBA" id="ARBA00006771"/>
    </source>
</evidence>
<dbReference type="Pfam" id="PF15884">
    <property type="entry name" value="QIL1"/>
    <property type="match status" value="1"/>
</dbReference>
<protein>
    <recommendedName>
        <fullName evidence="8">MICOS complex subunit MIC13</fullName>
    </recommendedName>
</protein>
<comment type="function">
    <text evidence="8">Component of the MICOS complex, a large protein complex of the mitochondrial inner membrane that plays crucial roles in the maintenance of crista junctions, inner membrane architecture, and formation of contact sites to the outer membrane.</text>
</comment>
<keyword evidence="4 8" id="KW-0999">Mitochondrion inner membrane</keyword>
<proteinExistence type="inferred from homology"/>
<evidence type="ECO:0000256" key="7">
    <source>
        <dbReference type="ARBA" id="ARBA00023136"/>
    </source>
</evidence>
<comment type="subunit">
    <text evidence="8">Component of the mitochondrial contact site and cristae organizing system (MICOS) complex.</text>
</comment>
<evidence type="ECO:0000313" key="9">
    <source>
        <dbReference type="EMBL" id="KAK2575694.1"/>
    </source>
</evidence>
<dbReference type="GO" id="GO:0061617">
    <property type="term" value="C:MICOS complex"/>
    <property type="evidence" value="ECO:0007669"/>
    <property type="project" value="UniProtKB-UniRule"/>
</dbReference>
<sequence length="115" mass="12891">MGVVRFTVKASLVGGIIYYTVQQGLWSNHDESLKLYEKINKNVVPYVKNHVPPEVIDEVSVIPSATDLTNYIKTSWNKGVIATMGFIQHQPSKLLQTSKDSLVELLEKVTSEKSE</sequence>